<evidence type="ECO:0000313" key="3">
    <source>
        <dbReference type="Proteomes" id="UP000479000"/>
    </source>
</evidence>
<evidence type="ECO:0000313" key="2">
    <source>
        <dbReference type="EMBL" id="CAA9994684.1"/>
    </source>
</evidence>
<name>A0A6H5FYA8_9HEMI</name>
<evidence type="ECO:0000256" key="1">
    <source>
        <dbReference type="SAM" id="MobiDB-lite"/>
    </source>
</evidence>
<sequence length="123" mass="13945">RVTTTLQGGKEEQERLNRANLLYGNILKRFMSDGSFTNWDNAPPSMDCRTGRQWTFRLRKSNTRTRGHSDGRASTPAAIQKPSKRRVTVSFLCWRMTASQQQLTTSSSGSRQCECPTVASFPR</sequence>
<feature type="region of interest" description="Disordered" evidence="1">
    <location>
        <begin position="61"/>
        <end position="83"/>
    </location>
</feature>
<organism evidence="2 3">
    <name type="scientific">Nesidiocoris tenuis</name>
    <dbReference type="NCBI Taxonomy" id="355587"/>
    <lineage>
        <taxon>Eukaryota</taxon>
        <taxon>Metazoa</taxon>
        <taxon>Ecdysozoa</taxon>
        <taxon>Arthropoda</taxon>
        <taxon>Hexapoda</taxon>
        <taxon>Insecta</taxon>
        <taxon>Pterygota</taxon>
        <taxon>Neoptera</taxon>
        <taxon>Paraneoptera</taxon>
        <taxon>Hemiptera</taxon>
        <taxon>Heteroptera</taxon>
        <taxon>Panheteroptera</taxon>
        <taxon>Cimicomorpha</taxon>
        <taxon>Miridae</taxon>
        <taxon>Dicyphina</taxon>
        <taxon>Nesidiocoris</taxon>
    </lineage>
</organism>
<keyword evidence="3" id="KW-1185">Reference proteome</keyword>
<accession>A0A6H5FYA8</accession>
<reference evidence="2 3" key="1">
    <citation type="submission" date="2020-02" db="EMBL/GenBank/DDBJ databases">
        <authorList>
            <person name="Ferguson B K."/>
        </authorList>
    </citation>
    <scope>NUCLEOTIDE SEQUENCE [LARGE SCALE GENOMIC DNA]</scope>
</reference>
<protein>
    <submittedName>
        <fullName evidence="2">Uncharacterized protein</fullName>
    </submittedName>
</protein>
<dbReference type="AlphaFoldDB" id="A0A6H5FYA8"/>
<dbReference type="EMBL" id="CADCXU010002338">
    <property type="protein sequence ID" value="CAA9994684.1"/>
    <property type="molecule type" value="Genomic_DNA"/>
</dbReference>
<gene>
    <name evidence="2" type="ORF">NTEN_LOCUS1500</name>
</gene>
<feature type="non-terminal residue" evidence="2">
    <location>
        <position position="1"/>
    </location>
</feature>
<proteinExistence type="predicted"/>
<dbReference type="Proteomes" id="UP000479000">
    <property type="component" value="Unassembled WGS sequence"/>
</dbReference>
<feature type="non-terminal residue" evidence="2">
    <location>
        <position position="123"/>
    </location>
</feature>